<dbReference type="Pfam" id="PF25333">
    <property type="entry name" value="DUF2921_N"/>
    <property type="match status" value="1"/>
</dbReference>
<evidence type="ECO:0000256" key="1">
    <source>
        <dbReference type="SAM" id="SignalP"/>
    </source>
</evidence>
<sequence length="334" mass="37301">MVPGTWYQASKFLVLTALFYANTISCSKPDIPNYSDHCASIVPESLPIAPQVTTLPFLPNQDGYYLGGDEILKHVESSRDYYSSNVRKVLLFRGLSAILKLNNVKTSSTIASLVRGTLESLSYADDSSYFEATSLLMFPLKNYNTVAAEESDNGCASGTDIAKSSLSLPLDQLRSILHHPFNLTTTLVSEGSWNAKKKQLCVVGCRISTPTNSLKDSQVEDCSMRLSLRFAAVWSIRDTNNSAGYISSNKNRDFSGYFDRIQLRSYGINGIKIPGLKYEYTLVDRVRKLCPKMQPGRSEGMQYPGNSYDMQFHVSQEFRRKKIWMGLCESCLDG</sequence>
<comment type="caution">
    <text evidence="3">The sequence shown here is derived from an EMBL/GenBank/DDBJ whole genome shotgun (WGS) entry which is preliminary data.</text>
</comment>
<name>A0A6A6MSX0_HEVBR</name>
<accession>A0A6A6MSX0</accession>
<evidence type="ECO:0000313" key="3">
    <source>
        <dbReference type="EMBL" id="KAF2316304.1"/>
    </source>
</evidence>
<evidence type="ECO:0000259" key="2">
    <source>
        <dbReference type="Pfam" id="PF25333"/>
    </source>
</evidence>
<reference evidence="3 4" key="1">
    <citation type="journal article" date="2020" name="Mol. Plant">
        <title>The Chromosome-Based Rubber Tree Genome Provides New Insights into Spurge Genome Evolution and Rubber Biosynthesis.</title>
        <authorList>
            <person name="Liu J."/>
            <person name="Shi C."/>
            <person name="Shi C.C."/>
            <person name="Li W."/>
            <person name="Zhang Q.J."/>
            <person name="Zhang Y."/>
            <person name="Li K."/>
            <person name="Lu H.F."/>
            <person name="Shi C."/>
            <person name="Zhu S.T."/>
            <person name="Xiao Z.Y."/>
            <person name="Nan H."/>
            <person name="Yue Y."/>
            <person name="Zhu X.G."/>
            <person name="Wu Y."/>
            <person name="Hong X.N."/>
            <person name="Fan G.Y."/>
            <person name="Tong Y."/>
            <person name="Zhang D."/>
            <person name="Mao C.L."/>
            <person name="Liu Y.L."/>
            <person name="Hao S.J."/>
            <person name="Liu W.Q."/>
            <person name="Lv M.Q."/>
            <person name="Zhang H.B."/>
            <person name="Liu Y."/>
            <person name="Hu-Tang G.R."/>
            <person name="Wang J.P."/>
            <person name="Wang J.H."/>
            <person name="Sun Y.H."/>
            <person name="Ni S.B."/>
            <person name="Chen W.B."/>
            <person name="Zhang X.C."/>
            <person name="Jiao Y.N."/>
            <person name="Eichler E.E."/>
            <person name="Li G.H."/>
            <person name="Liu X."/>
            <person name="Gao L.Z."/>
        </authorList>
    </citation>
    <scope>NUCLEOTIDE SEQUENCE [LARGE SCALE GENOMIC DNA]</scope>
    <source>
        <strain evidence="4">cv. GT1</strain>
        <tissue evidence="3">Leaf</tissue>
    </source>
</reference>
<proteinExistence type="predicted"/>
<dbReference type="Proteomes" id="UP000467840">
    <property type="component" value="Chromosome 15"/>
</dbReference>
<keyword evidence="1" id="KW-0732">Signal</keyword>
<feature type="chain" id="PRO_5025523589" description="DUF2921 domain-containing protein" evidence="1">
    <location>
        <begin position="27"/>
        <end position="334"/>
    </location>
</feature>
<dbReference type="EMBL" id="JAAGAX010000005">
    <property type="protein sequence ID" value="KAF2316304.1"/>
    <property type="molecule type" value="Genomic_DNA"/>
</dbReference>
<keyword evidence="4" id="KW-1185">Reference proteome</keyword>
<dbReference type="PANTHER" id="PTHR33389">
    <property type="entry name" value="FAMILY PROTEIN, PUTATIVE (DUF2921)-RELATED"/>
    <property type="match status" value="1"/>
</dbReference>
<feature type="domain" description="DUF2921" evidence="2">
    <location>
        <begin position="171"/>
        <end position="261"/>
    </location>
</feature>
<protein>
    <recommendedName>
        <fullName evidence="2">DUF2921 domain-containing protein</fullName>
    </recommendedName>
</protein>
<dbReference type="InterPro" id="IPR057425">
    <property type="entry name" value="DUF2921_N"/>
</dbReference>
<gene>
    <name evidence="3" type="ORF">GH714_041645</name>
</gene>
<feature type="signal peptide" evidence="1">
    <location>
        <begin position="1"/>
        <end position="26"/>
    </location>
</feature>
<dbReference type="PANTHER" id="PTHR33389:SF18">
    <property type="entry name" value="OS01G0677900 PROTEIN"/>
    <property type="match status" value="1"/>
</dbReference>
<dbReference type="AlphaFoldDB" id="A0A6A6MSX0"/>
<evidence type="ECO:0000313" key="4">
    <source>
        <dbReference type="Proteomes" id="UP000467840"/>
    </source>
</evidence>
<organism evidence="3 4">
    <name type="scientific">Hevea brasiliensis</name>
    <name type="common">Para rubber tree</name>
    <name type="synonym">Siphonia brasiliensis</name>
    <dbReference type="NCBI Taxonomy" id="3981"/>
    <lineage>
        <taxon>Eukaryota</taxon>
        <taxon>Viridiplantae</taxon>
        <taxon>Streptophyta</taxon>
        <taxon>Embryophyta</taxon>
        <taxon>Tracheophyta</taxon>
        <taxon>Spermatophyta</taxon>
        <taxon>Magnoliopsida</taxon>
        <taxon>eudicotyledons</taxon>
        <taxon>Gunneridae</taxon>
        <taxon>Pentapetalae</taxon>
        <taxon>rosids</taxon>
        <taxon>fabids</taxon>
        <taxon>Malpighiales</taxon>
        <taxon>Euphorbiaceae</taxon>
        <taxon>Crotonoideae</taxon>
        <taxon>Micrandreae</taxon>
        <taxon>Hevea</taxon>
    </lineage>
</organism>